<comment type="similarity">
    <text evidence="8 9">Belongs to the TonB-dependent receptor family.</text>
</comment>
<comment type="subcellular location">
    <subcellularLocation>
        <location evidence="1 8">Cell outer membrane</location>
        <topology evidence="1 8">Multi-pass membrane protein</topology>
    </subcellularLocation>
</comment>
<evidence type="ECO:0000256" key="10">
    <source>
        <dbReference type="SAM" id="SignalP"/>
    </source>
</evidence>
<evidence type="ECO:0000256" key="2">
    <source>
        <dbReference type="ARBA" id="ARBA00022448"/>
    </source>
</evidence>
<evidence type="ECO:0000256" key="9">
    <source>
        <dbReference type="RuleBase" id="RU003357"/>
    </source>
</evidence>
<keyword evidence="2 8" id="KW-0813">Transport</keyword>
<dbReference type="NCBIfam" id="TIGR01782">
    <property type="entry name" value="TonB-Xanth-Caul"/>
    <property type="match status" value="1"/>
</dbReference>
<dbReference type="Gene3D" id="2.60.40.1120">
    <property type="entry name" value="Carboxypeptidase-like, regulatory domain"/>
    <property type="match status" value="1"/>
</dbReference>
<evidence type="ECO:0000259" key="12">
    <source>
        <dbReference type="Pfam" id="PF07715"/>
    </source>
</evidence>
<keyword evidence="7 8" id="KW-0998">Cell outer membrane</keyword>
<keyword evidence="6 8" id="KW-0472">Membrane</keyword>
<protein>
    <submittedName>
        <fullName evidence="13">TonB-dependent receptor</fullName>
    </submittedName>
</protein>
<comment type="caution">
    <text evidence="13">The sequence shown here is derived from an EMBL/GenBank/DDBJ whole genome shotgun (WGS) entry which is preliminary data.</text>
</comment>
<evidence type="ECO:0000313" key="13">
    <source>
        <dbReference type="EMBL" id="KIC94618.1"/>
    </source>
</evidence>
<dbReference type="Pfam" id="PF13715">
    <property type="entry name" value="CarbopepD_reg_2"/>
    <property type="match status" value="1"/>
</dbReference>
<dbReference type="SUPFAM" id="SSF56935">
    <property type="entry name" value="Porins"/>
    <property type="match status" value="1"/>
</dbReference>
<keyword evidence="13" id="KW-0675">Receptor</keyword>
<keyword evidence="10" id="KW-0732">Signal</keyword>
<dbReference type="GO" id="GO:0030246">
    <property type="term" value="F:carbohydrate binding"/>
    <property type="evidence" value="ECO:0007669"/>
    <property type="project" value="InterPro"/>
</dbReference>
<dbReference type="InterPro" id="IPR036942">
    <property type="entry name" value="Beta-barrel_TonB_sf"/>
</dbReference>
<evidence type="ECO:0000256" key="5">
    <source>
        <dbReference type="ARBA" id="ARBA00023077"/>
    </source>
</evidence>
<dbReference type="InterPro" id="IPR037066">
    <property type="entry name" value="Plug_dom_sf"/>
</dbReference>
<dbReference type="Gene3D" id="2.170.130.10">
    <property type="entry name" value="TonB-dependent receptor, plug domain"/>
    <property type="match status" value="1"/>
</dbReference>
<dbReference type="Pfam" id="PF07715">
    <property type="entry name" value="Plug"/>
    <property type="match status" value="1"/>
</dbReference>
<reference evidence="13 14" key="1">
    <citation type="submission" date="2014-11" db="EMBL/GenBank/DDBJ databases">
        <title>Genome sequence of Flavihumibacter solisilvae 3-3.</title>
        <authorList>
            <person name="Zhou G."/>
            <person name="Li M."/>
            <person name="Wang G."/>
        </authorList>
    </citation>
    <scope>NUCLEOTIDE SEQUENCE [LARGE SCALE GENOMIC DNA]</scope>
    <source>
        <strain evidence="13 14">3-3</strain>
    </source>
</reference>
<dbReference type="InterPro" id="IPR013784">
    <property type="entry name" value="Carb-bd-like_fold"/>
</dbReference>
<keyword evidence="4 8" id="KW-0812">Transmembrane</keyword>
<evidence type="ECO:0000256" key="8">
    <source>
        <dbReference type="PROSITE-ProRule" id="PRU01360"/>
    </source>
</evidence>
<dbReference type="EMBL" id="JSVC01000011">
    <property type="protein sequence ID" value="KIC94618.1"/>
    <property type="molecule type" value="Genomic_DNA"/>
</dbReference>
<dbReference type="InterPro" id="IPR010104">
    <property type="entry name" value="TonB_rcpt_bac"/>
</dbReference>
<feature type="domain" description="TonB-dependent receptor plug" evidence="12">
    <location>
        <begin position="130"/>
        <end position="228"/>
    </location>
</feature>
<evidence type="ECO:0000256" key="4">
    <source>
        <dbReference type="ARBA" id="ARBA00022692"/>
    </source>
</evidence>
<evidence type="ECO:0000256" key="1">
    <source>
        <dbReference type="ARBA" id="ARBA00004571"/>
    </source>
</evidence>
<dbReference type="PROSITE" id="PS52016">
    <property type="entry name" value="TONB_DEPENDENT_REC_3"/>
    <property type="match status" value="1"/>
</dbReference>
<proteinExistence type="inferred from homology"/>
<accession>A0A0C1LH27</accession>
<dbReference type="InterPro" id="IPR012910">
    <property type="entry name" value="Plug_dom"/>
</dbReference>
<keyword evidence="5 9" id="KW-0798">TonB box</keyword>
<dbReference type="PANTHER" id="PTHR40980">
    <property type="entry name" value="PLUG DOMAIN-CONTAINING PROTEIN"/>
    <property type="match status" value="1"/>
</dbReference>
<keyword evidence="3 8" id="KW-1134">Transmembrane beta strand</keyword>
<name>A0A0C1LH27_9BACT</name>
<organism evidence="13 14">
    <name type="scientific">Flavihumibacter solisilvae</name>
    <dbReference type="NCBI Taxonomy" id="1349421"/>
    <lineage>
        <taxon>Bacteria</taxon>
        <taxon>Pseudomonadati</taxon>
        <taxon>Bacteroidota</taxon>
        <taxon>Chitinophagia</taxon>
        <taxon>Chitinophagales</taxon>
        <taxon>Chitinophagaceae</taxon>
        <taxon>Flavihumibacter</taxon>
    </lineage>
</organism>
<dbReference type="AlphaFoldDB" id="A0A0C1LH27"/>
<feature type="chain" id="PRO_5002135649" evidence="10">
    <location>
        <begin position="20"/>
        <end position="952"/>
    </location>
</feature>
<dbReference type="Pfam" id="PF00593">
    <property type="entry name" value="TonB_dep_Rec_b-barrel"/>
    <property type="match status" value="1"/>
</dbReference>
<dbReference type="GO" id="GO:0009279">
    <property type="term" value="C:cell outer membrane"/>
    <property type="evidence" value="ECO:0007669"/>
    <property type="project" value="UniProtKB-SubCell"/>
</dbReference>
<dbReference type="InterPro" id="IPR039426">
    <property type="entry name" value="TonB-dep_rcpt-like"/>
</dbReference>
<keyword evidence="14" id="KW-1185">Reference proteome</keyword>
<dbReference type="RefSeq" id="WP_039139847.1">
    <property type="nucleotide sequence ID" value="NZ_JSVC01000011.1"/>
</dbReference>
<dbReference type="PANTHER" id="PTHR40980:SF4">
    <property type="entry name" value="TONB-DEPENDENT RECEPTOR-LIKE BETA-BARREL DOMAIN-CONTAINING PROTEIN"/>
    <property type="match status" value="1"/>
</dbReference>
<dbReference type="Proteomes" id="UP000031408">
    <property type="component" value="Unassembled WGS sequence"/>
</dbReference>
<feature type="signal peptide" evidence="10">
    <location>
        <begin position="1"/>
        <end position="19"/>
    </location>
</feature>
<dbReference type="STRING" id="1349421.OI18_11000"/>
<feature type="domain" description="TonB-dependent receptor-like beta-barrel" evidence="11">
    <location>
        <begin position="462"/>
        <end position="917"/>
    </location>
</feature>
<dbReference type="OrthoDB" id="8727862at2"/>
<gene>
    <name evidence="13" type="ORF">OI18_11000</name>
</gene>
<evidence type="ECO:0000256" key="7">
    <source>
        <dbReference type="ARBA" id="ARBA00023237"/>
    </source>
</evidence>
<evidence type="ECO:0000256" key="3">
    <source>
        <dbReference type="ARBA" id="ARBA00022452"/>
    </source>
</evidence>
<sequence>MKKLYVLLALTCLACTAFAQNAVIKIKVVDEQNLLLPGANVTLEDKRFTAATGNNGYAVLTNVPEGKHTLTITYIGFKEYKYELTASGSTIELTAKLQSGVESLNNVLVLGDRLKGQAKALNQQKNGDNITNIISADQIGRFPDANIGDAIKRVPGITMQNDQGEARNIVIRGMGPEFNSVTFNGERIPSAEGDNRRIQMDLIPSDMVQTVEVNKTLTADMDADAIGGSVNLVSRAAPNGLRLSGTLAGGFNPVRDNGFIGTANFVVGNRLANDKFGFVVSGSYNRNVFGSDNVESVWSKDADGKLFVSDHDVRVYDEMRIRRSLAATFDFKLHPLHTITLTGSYNWRDDKENRFRLRHRYRGDAEDPDQAELIYDGNGNITGYTNGEVLRQTKGGLDDNRNESRRLEDQRVRSLALKGEHFFGKLRTDWSVQYAKASEKRPHERYFAMGRRNITISQDITDQEFPLLTDETPLSGYTRLSELTEQFQDQYERDLNAKLNFELPLSIINNRKGAFRFGGRLRSKKKVRDNTFFSYEPVNGFGDITQVPLVNKTSSDFYPGSKYVAGDFIFAKYLGGLDFKNSSLFEETDEPAEYLAGNYNAKETITAGYAELKQDFTDRFSARVGLRVERTDINYTGNIVEDEEDLKGTADLKNNYTDVLPSINLRYKLADNFVIKAAWTNSLARPKYYDLVPYFNINPNDLVLGAGNPKLEPVRSSNLDLMAEKYFRSVGLISGGVFYKKIDRFFYSYIDNNYTQDEFAADFPGVNNPIGAGENWEFSQRRNGDGADVLGFEVSVQRQLDFLPGFWKGFGVYLNYTYTHSKASGIYDASGKLVRNDVKLPGAAPNMFNASLGYESKKLAVRLSGNYTSSYVDDSDDGGYNENSFFDRYYDKQFFLDANASYAITPKWRVFAEANNLTNQPLRYYQGVKERTAQVEYYGPKLNLGVKFDLVK</sequence>
<dbReference type="SUPFAM" id="SSF49452">
    <property type="entry name" value="Starch-binding domain-like"/>
    <property type="match status" value="1"/>
</dbReference>
<evidence type="ECO:0000259" key="11">
    <source>
        <dbReference type="Pfam" id="PF00593"/>
    </source>
</evidence>
<evidence type="ECO:0000256" key="6">
    <source>
        <dbReference type="ARBA" id="ARBA00023136"/>
    </source>
</evidence>
<evidence type="ECO:0000313" key="14">
    <source>
        <dbReference type="Proteomes" id="UP000031408"/>
    </source>
</evidence>
<dbReference type="Gene3D" id="2.40.170.20">
    <property type="entry name" value="TonB-dependent receptor, beta-barrel domain"/>
    <property type="match status" value="1"/>
</dbReference>
<dbReference type="CDD" id="cd01347">
    <property type="entry name" value="ligand_gated_channel"/>
    <property type="match status" value="1"/>
</dbReference>
<dbReference type="InterPro" id="IPR000531">
    <property type="entry name" value="Beta-barrel_TonB"/>
</dbReference>